<evidence type="ECO:0000256" key="2">
    <source>
        <dbReference type="ARBA" id="ARBA00022747"/>
    </source>
</evidence>
<protein>
    <submittedName>
        <fullName evidence="5">Restriction endonuclease subunit S</fullName>
    </submittedName>
</protein>
<dbReference type="Pfam" id="PF01420">
    <property type="entry name" value="Methylase_S"/>
    <property type="match status" value="1"/>
</dbReference>
<proteinExistence type="inferred from homology"/>
<comment type="similarity">
    <text evidence="1">Belongs to the type-I restriction system S methylase family.</text>
</comment>
<name>A0A841TGM2_9BACL</name>
<dbReference type="GO" id="GO:0004519">
    <property type="term" value="F:endonuclease activity"/>
    <property type="evidence" value="ECO:0007669"/>
    <property type="project" value="UniProtKB-KW"/>
</dbReference>
<keyword evidence="5" id="KW-0378">Hydrolase</keyword>
<dbReference type="RefSeq" id="WP_185179372.1">
    <property type="nucleotide sequence ID" value="NZ_CBCSEP010000033.1"/>
</dbReference>
<dbReference type="PANTHER" id="PTHR30408">
    <property type="entry name" value="TYPE-1 RESTRICTION ENZYME ECOKI SPECIFICITY PROTEIN"/>
    <property type="match status" value="1"/>
</dbReference>
<dbReference type="GO" id="GO:0003677">
    <property type="term" value="F:DNA binding"/>
    <property type="evidence" value="ECO:0007669"/>
    <property type="project" value="UniProtKB-KW"/>
</dbReference>
<organism evidence="5 6">
    <name type="scientific">Cohnella lubricantis</name>
    <dbReference type="NCBI Taxonomy" id="2163172"/>
    <lineage>
        <taxon>Bacteria</taxon>
        <taxon>Bacillati</taxon>
        <taxon>Bacillota</taxon>
        <taxon>Bacilli</taxon>
        <taxon>Bacillales</taxon>
        <taxon>Paenibacillaceae</taxon>
        <taxon>Cohnella</taxon>
    </lineage>
</organism>
<accession>A0A841TGM2</accession>
<evidence type="ECO:0000313" key="6">
    <source>
        <dbReference type="Proteomes" id="UP000574133"/>
    </source>
</evidence>
<evidence type="ECO:0000256" key="3">
    <source>
        <dbReference type="ARBA" id="ARBA00023125"/>
    </source>
</evidence>
<gene>
    <name evidence="5" type="ORF">H4Q31_12385</name>
</gene>
<feature type="domain" description="Type I restriction modification DNA specificity" evidence="4">
    <location>
        <begin position="4"/>
        <end position="182"/>
    </location>
</feature>
<keyword evidence="5" id="KW-0540">Nuclease</keyword>
<dbReference type="InterPro" id="IPR000055">
    <property type="entry name" value="Restrct_endonuc_typeI_TRD"/>
</dbReference>
<evidence type="ECO:0000259" key="4">
    <source>
        <dbReference type="Pfam" id="PF01420"/>
    </source>
</evidence>
<dbReference type="PANTHER" id="PTHR30408:SF13">
    <property type="entry name" value="TYPE I RESTRICTION ENZYME HINDI SPECIFICITY SUBUNIT"/>
    <property type="match status" value="1"/>
</dbReference>
<dbReference type="SUPFAM" id="SSF116734">
    <property type="entry name" value="DNA methylase specificity domain"/>
    <property type="match status" value="2"/>
</dbReference>
<evidence type="ECO:0000256" key="1">
    <source>
        <dbReference type="ARBA" id="ARBA00010923"/>
    </source>
</evidence>
<dbReference type="GO" id="GO:0009307">
    <property type="term" value="P:DNA restriction-modification system"/>
    <property type="evidence" value="ECO:0007669"/>
    <property type="project" value="UniProtKB-KW"/>
</dbReference>
<reference evidence="5 6" key="1">
    <citation type="submission" date="2020-08" db="EMBL/GenBank/DDBJ databases">
        <title>Cohnella phylogeny.</title>
        <authorList>
            <person name="Dunlap C."/>
        </authorList>
    </citation>
    <scope>NUCLEOTIDE SEQUENCE [LARGE SCALE GENOMIC DNA]</scope>
    <source>
        <strain evidence="5 6">DSM 103658</strain>
    </source>
</reference>
<dbReference type="InterPro" id="IPR044946">
    <property type="entry name" value="Restrct_endonuc_typeI_TRD_sf"/>
</dbReference>
<keyword evidence="2" id="KW-0680">Restriction system</keyword>
<dbReference type="EMBL" id="JACJVN010000049">
    <property type="protein sequence ID" value="MBB6678097.1"/>
    <property type="molecule type" value="Genomic_DNA"/>
</dbReference>
<dbReference type="Proteomes" id="UP000574133">
    <property type="component" value="Unassembled WGS sequence"/>
</dbReference>
<sequence>MSSNSGWKTFILEEVLEILIDYRGKTPKKTDTGIPLITAKIVKNGAILPPNEFIDEKDYDSWMVRGLPKVGDVVLTTEAPLGEVAQLSNSNVALAQRIVTLRGKANVLDNGFLKYYLMSNIGQSRLKERESGTTVTGIKQSELRLVQINMPDYETQIGISKILHSIENKLELNNAINNNLEEMALALFKRWFVDFEFPNENGEPYKSSGGEFEESEMGLIPNGWKLGSIGDIATHRKDTIKPEDIPNGTVYVGLEHVPRKKLALDSFGISDNLESNKTCFKNGDVLFGKLRPYFHKVSVAPFSGVCSTDIIALNATEETYYGYLVSHLFSERLVDYVTQCSNGTKMPRTNWNDISRYKIVIPTAKVTSDFTGIFKGIVNKMQTNFFENQQLTQIRDTLLPKLMSGELQVPKDNKFSLDQMLDRSLVAEGKAQYTTT</sequence>
<comment type="caution">
    <text evidence="5">The sequence shown here is derived from an EMBL/GenBank/DDBJ whole genome shotgun (WGS) entry which is preliminary data.</text>
</comment>
<keyword evidence="6" id="KW-1185">Reference proteome</keyword>
<keyword evidence="5" id="KW-0255">Endonuclease</keyword>
<dbReference type="Gene3D" id="3.90.220.20">
    <property type="entry name" value="DNA methylase specificity domains"/>
    <property type="match status" value="2"/>
</dbReference>
<dbReference type="InterPro" id="IPR052021">
    <property type="entry name" value="Type-I_RS_S_subunit"/>
</dbReference>
<dbReference type="AlphaFoldDB" id="A0A841TGM2"/>
<keyword evidence="3" id="KW-0238">DNA-binding</keyword>
<evidence type="ECO:0000313" key="5">
    <source>
        <dbReference type="EMBL" id="MBB6678097.1"/>
    </source>
</evidence>